<dbReference type="HAMAP" id="MF_00360">
    <property type="entry name" value="Ribosomal_bS6"/>
    <property type="match status" value="1"/>
</dbReference>
<dbReference type="InterPro" id="IPR020814">
    <property type="entry name" value="Ribosomal_S6_plastid/chlpt"/>
</dbReference>
<evidence type="ECO:0000256" key="4">
    <source>
        <dbReference type="HAMAP-Rule" id="MF_00360"/>
    </source>
</evidence>
<proteinExistence type="inferred from homology"/>
<dbReference type="EMBL" id="CP002525">
    <property type="protein sequence ID" value="ADX97568.1"/>
    <property type="molecule type" value="Genomic_DNA"/>
</dbReference>
<feature type="compositionally biased region" description="Basic and acidic residues" evidence="5">
    <location>
        <begin position="118"/>
        <end position="133"/>
    </location>
</feature>
<name>F0QPZ8_MYCSL</name>
<keyword evidence="4" id="KW-0687">Ribonucleoprotein</keyword>
<dbReference type="GO" id="GO:0003735">
    <property type="term" value="F:structural constituent of ribosome"/>
    <property type="evidence" value="ECO:0007669"/>
    <property type="project" value="InterPro"/>
</dbReference>
<keyword evidence="4" id="KW-0699">rRNA-binding</keyword>
<evidence type="ECO:0000313" key="6">
    <source>
        <dbReference type="EMBL" id="ADX97568.1"/>
    </source>
</evidence>
<keyword evidence="4" id="KW-0694">RNA-binding</keyword>
<dbReference type="GO" id="GO:0005840">
    <property type="term" value="C:ribosome"/>
    <property type="evidence" value="ECO:0007669"/>
    <property type="project" value="UniProtKB-KW"/>
</dbReference>
<dbReference type="HOGENOM" id="CLU_139827_0_0_14"/>
<dbReference type="KEGG" id="mss:MSU_0019"/>
<evidence type="ECO:0000313" key="7">
    <source>
        <dbReference type="Proteomes" id="UP000007484"/>
    </source>
</evidence>
<keyword evidence="4 6" id="KW-0689">Ribosomal protein</keyword>
<dbReference type="GO" id="GO:0006412">
    <property type="term" value="P:translation"/>
    <property type="evidence" value="ECO:0007669"/>
    <property type="project" value="UniProtKB-UniRule"/>
</dbReference>
<dbReference type="InterPro" id="IPR035980">
    <property type="entry name" value="Ribosomal_bS6_sf"/>
</dbReference>
<sequence>MSKYEIMFLLDADCSQQDAVKEVEPLLNLFKEEKDYEMTVSWSDQLAYPVQKKTSAHRYLVNFSTEDISKLEEFKRLSSLNNKILRHLIINVEKTYGYKNSINPKKILKAQKRAQKYEEFRSRRQSKTNERSPQRPYSQTI</sequence>
<protein>
    <recommendedName>
        <fullName evidence="3 4">Small ribosomal subunit protein bS6</fullName>
    </recommendedName>
</protein>
<dbReference type="InterPro" id="IPR000529">
    <property type="entry name" value="Ribosomal_bS6"/>
</dbReference>
<dbReference type="GO" id="GO:0019843">
    <property type="term" value="F:rRNA binding"/>
    <property type="evidence" value="ECO:0007669"/>
    <property type="project" value="UniProtKB-UniRule"/>
</dbReference>
<dbReference type="NCBIfam" id="TIGR00166">
    <property type="entry name" value="S6"/>
    <property type="match status" value="1"/>
</dbReference>
<dbReference type="SUPFAM" id="SSF54995">
    <property type="entry name" value="Ribosomal protein S6"/>
    <property type="match status" value="1"/>
</dbReference>
<dbReference type="Pfam" id="PF01250">
    <property type="entry name" value="Ribosomal_S6"/>
    <property type="match status" value="1"/>
</dbReference>
<comment type="function">
    <text evidence="2 4">Binds together with bS18 to 16S ribosomal RNA.</text>
</comment>
<evidence type="ECO:0000256" key="2">
    <source>
        <dbReference type="ARBA" id="ARBA00035104"/>
    </source>
</evidence>
<dbReference type="InterPro" id="IPR014717">
    <property type="entry name" value="Transl_elong_EF1B/ribsomal_bS6"/>
</dbReference>
<dbReference type="RefSeq" id="WP_013608725.1">
    <property type="nucleotide sequence ID" value="NC_015155.1"/>
</dbReference>
<accession>F0QPZ8</accession>
<dbReference type="GO" id="GO:1990904">
    <property type="term" value="C:ribonucleoprotein complex"/>
    <property type="evidence" value="ECO:0007669"/>
    <property type="project" value="UniProtKB-KW"/>
</dbReference>
<evidence type="ECO:0000256" key="3">
    <source>
        <dbReference type="ARBA" id="ARBA00035294"/>
    </source>
</evidence>
<feature type="region of interest" description="Disordered" evidence="5">
    <location>
        <begin position="118"/>
        <end position="141"/>
    </location>
</feature>
<dbReference type="STRING" id="768700.MSU_0019"/>
<comment type="similarity">
    <text evidence="1 4">Belongs to the bacterial ribosomal protein bS6 family.</text>
</comment>
<organism evidence="6 7">
    <name type="scientific">Mycoplasma suis (strain Illinois)</name>
    <dbReference type="NCBI Taxonomy" id="768700"/>
    <lineage>
        <taxon>Bacteria</taxon>
        <taxon>Bacillati</taxon>
        <taxon>Mycoplasmatota</taxon>
        <taxon>Mollicutes</taxon>
        <taxon>Mycoplasmataceae</taxon>
        <taxon>Mycoplasma</taxon>
    </lineage>
</organism>
<dbReference type="AlphaFoldDB" id="F0QPZ8"/>
<dbReference type="Proteomes" id="UP000007484">
    <property type="component" value="Chromosome"/>
</dbReference>
<dbReference type="CDD" id="cd00473">
    <property type="entry name" value="bS6"/>
    <property type="match status" value="1"/>
</dbReference>
<reference evidence="6 7" key="1">
    <citation type="journal article" date="2011" name="J. Bacteriol.">
        <title>Complete genome sequences of two hemotropic Mycoplasmas, Mycoplasma haemofelis strain Ohio2 and Mycoplasma suis strain Illinois.</title>
        <authorList>
            <person name="Messick J.B."/>
            <person name="Santos A.P."/>
            <person name="Guimaraes A.M."/>
        </authorList>
    </citation>
    <scope>NUCLEOTIDE SEQUENCE [LARGE SCALE GENOMIC DNA]</scope>
    <source>
        <strain evidence="6 7">Illinois</strain>
    </source>
</reference>
<evidence type="ECO:0000256" key="1">
    <source>
        <dbReference type="ARBA" id="ARBA00009512"/>
    </source>
</evidence>
<evidence type="ECO:0000256" key="5">
    <source>
        <dbReference type="SAM" id="MobiDB-lite"/>
    </source>
</evidence>
<dbReference type="Gene3D" id="3.30.70.60">
    <property type="match status" value="1"/>
</dbReference>
<gene>
    <name evidence="4 6" type="primary">rpsF</name>
    <name evidence="6" type="ordered locus">MSU_0019</name>
</gene>
<keyword evidence="7" id="KW-1185">Reference proteome</keyword>